<dbReference type="EMBL" id="LNZH02000048">
    <property type="protein sequence ID" value="OCB91943.1"/>
    <property type="molecule type" value="Genomic_DNA"/>
</dbReference>
<reference evidence="3" key="1">
    <citation type="submission" date="2016-06" db="EMBL/GenBank/DDBJ databases">
        <title>Draft Genome sequence of the fungus Inonotus baumii.</title>
        <authorList>
            <person name="Zhu H."/>
            <person name="Lin W."/>
        </authorList>
    </citation>
    <scope>NUCLEOTIDE SEQUENCE</scope>
    <source>
        <strain evidence="3">821</strain>
    </source>
</reference>
<protein>
    <submittedName>
        <fullName evidence="3">DUF1793-domain-containing protein</fullName>
    </submittedName>
</protein>
<evidence type="ECO:0000313" key="4">
    <source>
        <dbReference type="Proteomes" id="UP000757232"/>
    </source>
</evidence>
<proteinExistence type="predicted"/>
<dbReference type="OrthoDB" id="3918848at2759"/>
<gene>
    <name evidence="3" type="ORF">A7U60_g742</name>
</gene>
<dbReference type="Proteomes" id="UP000757232">
    <property type="component" value="Unassembled WGS sequence"/>
</dbReference>
<comment type="caution">
    <text evidence="3">The sequence shown here is derived from an EMBL/GenBank/DDBJ whole genome shotgun (WGS) entry which is preliminary data.</text>
</comment>
<sequence length="202" mass="21614">MLCLLPVIQFVVLSACSMDKFAQNGPTEWSASPFNPSAFSLAITGWYALVSVDGQAYRISRATDVANVTTANQTAVEFTSTRTSFLFATGGMQINASFFGPVEYSEDAGIAQDAMEYYTFKKIDGTTVSWAISDDTINRATAANPAATPGNTTRLSPRPVRDSLNNWTTLGIAVGWGNVDSTLQPAVWAIGLVRTAQHLSAV</sequence>
<keyword evidence="1" id="KW-0732">Signal</keyword>
<dbReference type="InterPro" id="IPR033433">
    <property type="entry name" value="GtaA_N"/>
</dbReference>
<evidence type="ECO:0000259" key="2">
    <source>
        <dbReference type="Pfam" id="PF17168"/>
    </source>
</evidence>
<feature type="signal peptide" evidence="1">
    <location>
        <begin position="1"/>
        <end position="22"/>
    </location>
</feature>
<dbReference type="Pfam" id="PF17168">
    <property type="entry name" value="DUF5127"/>
    <property type="match status" value="1"/>
</dbReference>
<organism evidence="3 4">
    <name type="scientific">Sanghuangporus baumii</name>
    <name type="common">Phellinus baumii</name>
    <dbReference type="NCBI Taxonomy" id="108892"/>
    <lineage>
        <taxon>Eukaryota</taxon>
        <taxon>Fungi</taxon>
        <taxon>Dikarya</taxon>
        <taxon>Basidiomycota</taxon>
        <taxon>Agaricomycotina</taxon>
        <taxon>Agaricomycetes</taxon>
        <taxon>Hymenochaetales</taxon>
        <taxon>Hymenochaetaceae</taxon>
        <taxon>Sanghuangporus</taxon>
    </lineage>
</organism>
<dbReference type="AlphaFoldDB" id="A0A9Q5I529"/>
<evidence type="ECO:0000256" key="1">
    <source>
        <dbReference type="SAM" id="SignalP"/>
    </source>
</evidence>
<feature type="chain" id="PRO_5040294786" evidence="1">
    <location>
        <begin position="23"/>
        <end position="202"/>
    </location>
</feature>
<feature type="domain" description="Glutaminase A N-terminal" evidence="2">
    <location>
        <begin position="50"/>
        <end position="195"/>
    </location>
</feature>
<accession>A0A9Q5I529</accession>
<name>A0A9Q5I529_SANBA</name>
<evidence type="ECO:0000313" key="3">
    <source>
        <dbReference type="EMBL" id="OCB91943.1"/>
    </source>
</evidence>
<keyword evidence="4" id="KW-1185">Reference proteome</keyword>